<dbReference type="EMBL" id="JAUPFM010000017">
    <property type="protein sequence ID" value="KAK2824678.1"/>
    <property type="molecule type" value="Genomic_DNA"/>
</dbReference>
<protein>
    <submittedName>
        <fullName evidence="1">Uncharacterized protein</fullName>
    </submittedName>
</protein>
<dbReference type="AlphaFoldDB" id="A0AA88S743"/>
<reference evidence="1" key="1">
    <citation type="submission" date="2023-07" db="EMBL/GenBank/DDBJ databases">
        <title>Chromosome-level Genome Assembly of Striped Snakehead (Channa striata).</title>
        <authorList>
            <person name="Liu H."/>
        </authorList>
    </citation>
    <scope>NUCLEOTIDE SEQUENCE</scope>
    <source>
        <strain evidence="1">Gz</strain>
        <tissue evidence="1">Muscle</tissue>
    </source>
</reference>
<name>A0AA88S743_CHASR</name>
<gene>
    <name evidence="1" type="ORF">Q5P01_021853</name>
</gene>
<evidence type="ECO:0000313" key="1">
    <source>
        <dbReference type="EMBL" id="KAK2824678.1"/>
    </source>
</evidence>
<comment type="caution">
    <text evidence="1">The sequence shown here is derived from an EMBL/GenBank/DDBJ whole genome shotgun (WGS) entry which is preliminary data.</text>
</comment>
<proteinExistence type="predicted"/>
<dbReference type="Proteomes" id="UP001187415">
    <property type="component" value="Unassembled WGS sequence"/>
</dbReference>
<organism evidence="1 2">
    <name type="scientific">Channa striata</name>
    <name type="common">Snakehead murrel</name>
    <name type="synonym">Ophicephalus striatus</name>
    <dbReference type="NCBI Taxonomy" id="64152"/>
    <lineage>
        <taxon>Eukaryota</taxon>
        <taxon>Metazoa</taxon>
        <taxon>Chordata</taxon>
        <taxon>Craniata</taxon>
        <taxon>Vertebrata</taxon>
        <taxon>Euteleostomi</taxon>
        <taxon>Actinopterygii</taxon>
        <taxon>Neopterygii</taxon>
        <taxon>Teleostei</taxon>
        <taxon>Neoteleostei</taxon>
        <taxon>Acanthomorphata</taxon>
        <taxon>Anabantaria</taxon>
        <taxon>Anabantiformes</taxon>
        <taxon>Channoidei</taxon>
        <taxon>Channidae</taxon>
        <taxon>Channa</taxon>
    </lineage>
</organism>
<evidence type="ECO:0000313" key="2">
    <source>
        <dbReference type="Proteomes" id="UP001187415"/>
    </source>
</evidence>
<keyword evidence="2" id="KW-1185">Reference proteome</keyword>
<sequence>MCGCTLVQSDAPTPAAAGAAAPSTLNPGVRGQKVKYRRRWGGKCCHVITDLFDLAPFLIRLWFRQEVQISPSVPYWVFMLVL</sequence>
<accession>A0AA88S743</accession>